<name>A0A0A9AV69_ARUDO</name>
<organism evidence="1">
    <name type="scientific">Arundo donax</name>
    <name type="common">Giant reed</name>
    <name type="synonym">Donax arundinaceus</name>
    <dbReference type="NCBI Taxonomy" id="35708"/>
    <lineage>
        <taxon>Eukaryota</taxon>
        <taxon>Viridiplantae</taxon>
        <taxon>Streptophyta</taxon>
        <taxon>Embryophyta</taxon>
        <taxon>Tracheophyta</taxon>
        <taxon>Spermatophyta</taxon>
        <taxon>Magnoliopsida</taxon>
        <taxon>Liliopsida</taxon>
        <taxon>Poales</taxon>
        <taxon>Poaceae</taxon>
        <taxon>PACMAD clade</taxon>
        <taxon>Arundinoideae</taxon>
        <taxon>Arundineae</taxon>
        <taxon>Arundo</taxon>
    </lineage>
</organism>
<protein>
    <submittedName>
        <fullName evidence="1">Uncharacterized protein</fullName>
    </submittedName>
</protein>
<dbReference type="EMBL" id="GBRH01246903">
    <property type="protein sequence ID" value="JAD50992.1"/>
    <property type="molecule type" value="Transcribed_RNA"/>
</dbReference>
<evidence type="ECO:0000313" key="1">
    <source>
        <dbReference type="EMBL" id="JAD50992.1"/>
    </source>
</evidence>
<reference evidence="1" key="1">
    <citation type="submission" date="2014-09" db="EMBL/GenBank/DDBJ databases">
        <authorList>
            <person name="Magalhaes I.L.F."/>
            <person name="Oliveira U."/>
            <person name="Santos F.R."/>
            <person name="Vidigal T.H.D.A."/>
            <person name="Brescovit A.D."/>
            <person name="Santos A.J."/>
        </authorList>
    </citation>
    <scope>NUCLEOTIDE SEQUENCE</scope>
    <source>
        <tissue evidence="1">Shoot tissue taken approximately 20 cm above the soil surface</tissue>
    </source>
</reference>
<proteinExistence type="predicted"/>
<dbReference type="AlphaFoldDB" id="A0A0A9AV69"/>
<sequence length="19" mass="2165">MPCSNNMHNMRICTVSNVL</sequence>
<accession>A0A0A9AV69</accession>
<reference evidence="1" key="2">
    <citation type="journal article" date="2015" name="Data Brief">
        <title>Shoot transcriptome of the giant reed, Arundo donax.</title>
        <authorList>
            <person name="Barrero R.A."/>
            <person name="Guerrero F.D."/>
            <person name="Moolhuijzen P."/>
            <person name="Goolsby J.A."/>
            <person name="Tidwell J."/>
            <person name="Bellgard S.E."/>
            <person name="Bellgard M.I."/>
        </authorList>
    </citation>
    <scope>NUCLEOTIDE SEQUENCE</scope>
    <source>
        <tissue evidence="1">Shoot tissue taken approximately 20 cm above the soil surface</tissue>
    </source>
</reference>